<evidence type="ECO:0000259" key="1">
    <source>
        <dbReference type="Pfam" id="PF12697"/>
    </source>
</evidence>
<dbReference type="Proteomes" id="UP000015527">
    <property type="component" value="Unassembled WGS sequence"/>
</dbReference>
<proteinExistence type="predicted"/>
<dbReference type="SUPFAM" id="SSF53474">
    <property type="entry name" value="alpha/beta-Hydrolases"/>
    <property type="match status" value="1"/>
</dbReference>
<dbReference type="Pfam" id="PF12697">
    <property type="entry name" value="Abhydrolase_6"/>
    <property type="match status" value="1"/>
</dbReference>
<dbReference type="AlphaFoldDB" id="T0I7F3"/>
<evidence type="ECO:0000313" key="2">
    <source>
        <dbReference type="EMBL" id="EQB07620.1"/>
    </source>
</evidence>
<dbReference type="PANTHER" id="PTHR37017">
    <property type="entry name" value="AB HYDROLASE-1 DOMAIN-CONTAINING PROTEIN-RELATED"/>
    <property type="match status" value="1"/>
</dbReference>
<comment type="caution">
    <text evidence="2">The sequence shown here is derived from an EMBL/GenBank/DDBJ whole genome shotgun (WGS) entry which is preliminary data.</text>
</comment>
<dbReference type="eggNOG" id="COG0596">
    <property type="taxonomic scope" value="Bacteria"/>
</dbReference>
<protein>
    <recommendedName>
        <fullName evidence="1">AB hydrolase-1 domain-containing protein</fullName>
    </recommendedName>
</protein>
<organism evidence="2 3">
    <name type="scientific">Novosphingobium lindaniclasticum LE124</name>
    <dbReference type="NCBI Taxonomy" id="1096930"/>
    <lineage>
        <taxon>Bacteria</taxon>
        <taxon>Pseudomonadati</taxon>
        <taxon>Pseudomonadota</taxon>
        <taxon>Alphaproteobacteria</taxon>
        <taxon>Sphingomonadales</taxon>
        <taxon>Sphingomonadaceae</taxon>
        <taxon>Novosphingobium</taxon>
    </lineage>
</organism>
<dbReference type="EMBL" id="ATHL01000153">
    <property type="protein sequence ID" value="EQB07620.1"/>
    <property type="molecule type" value="Genomic_DNA"/>
</dbReference>
<dbReference type="InterPro" id="IPR029058">
    <property type="entry name" value="AB_hydrolase_fold"/>
</dbReference>
<dbReference type="PATRIC" id="fig|1096930.3.peg.4415"/>
<keyword evidence="3" id="KW-1185">Reference proteome</keyword>
<dbReference type="InterPro" id="IPR000073">
    <property type="entry name" value="AB_hydrolase_1"/>
</dbReference>
<reference evidence="2 3" key="1">
    <citation type="journal article" date="2013" name="Genome Announc.">
        <title>Genome Sequence of Novosphingobium lindaniclasticum LE124T, Isolated from a Hexachlorocyclohexane Dumpsite.</title>
        <authorList>
            <person name="Saxena A."/>
            <person name="Nayyar N."/>
            <person name="Sangwan N."/>
            <person name="Kumari R."/>
            <person name="Khurana J.P."/>
            <person name="Lal R."/>
        </authorList>
    </citation>
    <scope>NUCLEOTIDE SEQUENCE [LARGE SCALE GENOMIC DNA]</scope>
    <source>
        <strain evidence="2 3">LE124</strain>
    </source>
</reference>
<feature type="domain" description="AB hydrolase-1" evidence="1">
    <location>
        <begin position="12"/>
        <end position="97"/>
    </location>
</feature>
<name>T0I7F3_9SPHN</name>
<evidence type="ECO:0000313" key="3">
    <source>
        <dbReference type="Proteomes" id="UP000015527"/>
    </source>
</evidence>
<sequence length="109" mass="11754">MRLTEQGVIENFAPDLPEAEARVLFVTQGPLSGTTFKDAPTKAAWRSKPSWFVVSANDRVVSPQMERDFAARMNAKTTVLESGHLALLSHPADVAAVIDEAVASLHVPA</sequence>
<dbReference type="InterPro" id="IPR052897">
    <property type="entry name" value="Sec-Metab_Biosynth_Hydrolase"/>
</dbReference>
<gene>
    <name evidence="2" type="ORF">L284_22440</name>
</gene>
<dbReference type="PANTHER" id="PTHR37017:SF11">
    <property type="entry name" value="ESTERASE_LIPASE_THIOESTERASE DOMAIN-CONTAINING PROTEIN"/>
    <property type="match status" value="1"/>
</dbReference>
<dbReference type="Gene3D" id="3.40.50.1820">
    <property type="entry name" value="alpha/beta hydrolase"/>
    <property type="match status" value="1"/>
</dbReference>
<accession>T0I7F3</accession>